<organism evidence="4 5">
    <name type="scientific">Pseudomonas palleroniana</name>
    <dbReference type="NCBI Taxonomy" id="191390"/>
    <lineage>
        <taxon>Bacteria</taxon>
        <taxon>Pseudomonadati</taxon>
        <taxon>Pseudomonadota</taxon>
        <taxon>Gammaproteobacteria</taxon>
        <taxon>Pseudomonadales</taxon>
        <taxon>Pseudomonadaceae</taxon>
        <taxon>Pseudomonas</taxon>
    </lineage>
</organism>
<reference evidence="3 6" key="2">
    <citation type="submission" date="2018-03" db="EMBL/GenBank/DDBJ databases">
        <title>Draft genome sequence of the type strain of Pseudomonas palleroniana LMG 23076, isolated from rice in Cameroon.</title>
        <authorList>
            <person name="Tambong J.T."/>
        </authorList>
    </citation>
    <scope>NUCLEOTIDE SEQUENCE [LARGE SCALE GENOMIC DNA]</scope>
    <source>
        <strain evidence="3 6">LMG 23076</strain>
    </source>
</reference>
<evidence type="ECO:0000313" key="7">
    <source>
        <dbReference type="Proteomes" id="UP000423257"/>
    </source>
</evidence>
<keyword evidence="6" id="KW-1185">Reference proteome</keyword>
<evidence type="ECO:0000313" key="2">
    <source>
        <dbReference type="EMBL" id="KAB0568422.1"/>
    </source>
</evidence>
<evidence type="ECO:0000259" key="1">
    <source>
        <dbReference type="Pfam" id="PF13223"/>
    </source>
</evidence>
<evidence type="ECO:0000313" key="3">
    <source>
        <dbReference type="EMBL" id="PTC28742.1"/>
    </source>
</evidence>
<dbReference type="Pfam" id="PF13223">
    <property type="entry name" value="DUF4031"/>
    <property type="match status" value="1"/>
</dbReference>
<dbReference type="Proteomes" id="UP000423257">
    <property type="component" value="Unassembled WGS sequence"/>
</dbReference>
<dbReference type="EMBL" id="FNUA01000002">
    <property type="protein sequence ID" value="SEE65983.1"/>
    <property type="molecule type" value="Genomic_DNA"/>
</dbReference>
<reference evidence="4 5" key="1">
    <citation type="submission" date="2016-10" db="EMBL/GenBank/DDBJ databases">
        <authorList>
            <person name="de Groot N.N."/>
        </authorList>
    </citation>
    <scope>NUCLEOTIDE SEQUENCE [LARGE SCALE GENOMIC DNA]</scope>
    <source>
        <strain evidence="4 5">BS3265</strain>
    </source>
</reference>
<gene>
    <name evidence="3" type="ORF">C9383_09390</name>
    <name evidence="2" type="ORF">F7R03_07450</name>
    <name evidence="4" type="ORF">SAMN04490198_2293</name>
</gene>
<name>A0A1H5KMI8_9PSED</name>
<dbReference type="InterPro" id="IPR025109">
    <property type="entry name" value="DUF4031"/>
</dbReference>
<sequence length="122" mass="13967">MAVYVDSEELRWRGRVWCHLVADSLDELHSFAARLGLKRKWFQSESFYPHYDVTVSVRARAVQLGAINADRRQIIGCCKQMRVQMQAQRMQQLSLFDSGGLHGTYCQTAGDTTVTARIRTQS</sequence>
<reference evidence="2 7" key="3">
    <citation type="submission" date="2019-09" db="EMBL/GenBank/DDBJ databases">
        <title>Draft genome sequences of 48 bacterial type strains from the CCUG.</title>
        <authorList>
            <person name="Tunovic T."/>
            <person name="Pineiro-Iglesias B."/>
            <person name="Unosson C."/>
            <person name="Inganas E."/>
            <person name="Ohlen M."/>
            <person name="Cardew S."/>
            <person name="Jensie-Markopoulos S."/>
            <person name="Salva-Serra F."/>
            <person name="Jaen-Luchoro D."/>
            <person name="Karlsson R."/>
            <person name="Svensson-Stadler L."/>
            <person name="Chun J."/>
            <person name="Moore E."/>
        </authorList>
    </citation>
    <scope>NUCLEOTIDE SEQUENCE [LARGE SCALE GENOMIC DNA]</scope>
    <source>
        <strain evidence="2 7">CCUG 51524</strain>
    </source>
</reference>
<dbReference type="RefSeq" id="WP_041020115.1">
    <property type="nucleotide sequence ID" value="NZ_FNUA01000002.1"/>
</dbReference>
<evidence type="ECO:0000313" key="4">
    <source>
        <dbReference type="EMBL" id="SEE65983.1"/>
    </source>
</evidence>
<evidence type="ECO:0000313" key="6">
    <source>
        <dbReference type="Proteomes" id="UP000240476"/>
    </source>
</evidence>
<dbReference type="Proteomes" id="UP000199129">
    <property type="component" value="Unassembled WGS sequence"/>
</dbReference>
<protein>
    <submittedName>
        <fullName evidence="2">DUF4031 domain-containing protein</fullName>
    </submittedName>
</protein>
<evidence type="ECO:0000313" key="5">
    <source>
        <dbReference type="Proteomes" id="UP000199129"/>
    </source>
</evidence>
<accession>A0A1H5KMI8</accession>
<feature type="domain" description="DUF4031" evidence="1">
    <location>
        <begin position="3"/>
        <end position="79"/>
    </location>
</feature>
<dbReference type="EMBL" id="PYWX01000029">
    <property type="protein sequence ID" value="PTC28742.1"/>
    <property type="molecule type" value="Genomic_DNA"/>
</dbReference>
<dbReference type="Proteomes" id="UP000240476">
    <property type="component" value="Unassembled WGS sequence"/>
</dbReference>
<dbReference type="EMBL" id="VZPQ01000003">
    <property type="protein sequence ID" value="KAB0568422.1"/>
    <property type="molecule type" value="Genomic_DNA"/>
</dbReference>
<dbReference type="AlphaFoldDB" id="A0A1H5KMI8"/>
<proteinExistence type="predicted"/>